<dbReference type="RefSeq" id="WP_308868805.1">
    <property type="nucleotide sequence ID" value="NZ_JAVFWO010000004.1"/>
</dbReference>
<dbReference type="GO" id="GO:0016787">
    <property type="term" value="F:hydrolase activity"/>
    <property type="evidence" value="ECO:0007669"/>
    <property type="project" value="UniProtKB-KW"/>
</dbReference>
<dbReference type="SUPFAM" id="SSF49303">
    <property type="entry name" value="beta-Galactosidase/glucuronidase domain"/>
    <property type="match status" value="2"/>
</dbReference>
<evidence type="ECO:0000256" key="4">
    <source>
        <dbReference type="ARBA" id="ARBA00013303"/>
    </source>
</evidence>
<evidence type="ECO:0000256" key="3">
    <source>
        <dbReference type="ARBA" id="ARBA00012756"/>
    </source>
</evidence>
<dbReference type="InterPro" id="IPR006103">
    <property type="entry name" value="Glyco_hydro_2_cat"/>
</dbReference>
<accession>A0ABU0Z3M8</accession>
<evidence type="ECO:0000256" key="2">
    <source>
        <dbReference type="ARBA" id="ARBA00007401"/>
    </source>
</evidence>
<dbReference type="PRINTS" id="PR00132">
    <property type="entry name" value="GLHYDRLASE2"/>
</dbReference>
<dbReference type="InterPro" id="IPR006104">
    <property type="entry name" value="Glyco_hydro_2_N"/>
</dbReference>
<comment type="similarity">
    <text evidence="2">Belongs to the glycosyl hydrolase 2 family.</text>
</comment>
<dbReference type="InterPro" id="IPR008979">
    <property type="entry name" value="Galactose-bd-like_sf"/>
</dbReference>
<evidence type="ECO:0000256" key="1">
    <source>
        <dbReference type="ARBA" id="ARBA00001412"/>
    </source>
</evidence>
<comment type="caution">
    <text evidence="10">The sequence shown here is derived from an EMBL/GenBank/DDBJ whole genome shotgun (WGS) entry which is preliminary data.</text>
</comment>
<dbReference type="Pfam" id="PF16353">
    <property type="entry name" value="LacZ_4"/>
    <property type="match status" value="1"/>
</dbReference>
<feature type="domain" description="Beta galactosidase small chain/" evidence="9">
    <location>
        <begin position="761"/>
        <end position="1034"/>
    </location>
</feature>
<dbReference type="PANTHER" id="PTHR46323">
    <property type="entry name" value="BETA-GALACTOSIDASE"/>
    <property type="match status" value="1"/>
</dbReference>
<dbReference type="InterPro" id="IPR032312">
    <property type="entry name" value="LacZ_4"/>
</dbReference>
<dbReference type="PROSITE" id="PS00608">
    <property type="entry name" value="GLYCOSYL_HYDROL_F2_2"/>
    <property type="match status" value="1"/>
</dbReference>
<dbReference type="Pfam" id="PF02836">
    <property type="entry name" value="Glyco_hydro_2_C"/>
    <property type="match status" value="1"/>
</dbReference>
<dbReference type="InterPro" id="IPR004199">
    <property type="entry name" value="B-gal_small/dom_5"/>
</dbReference>
<dbReference type="Gene3D" id="2.60.40.10">
    <property type="entry name" value="Immunoglobulins"/>
    <property type="match status" value="2"/>
</dbReference>
<gene>
    <name evidence="10" type="ORF">Q9R08_14470</name>
</gene>
<name>A0ABU0Z3M8_9MICO</name>
<evidence type="ECO:0000256" key="7">
    <source>
        <dbReference type="ARBA" id="ARBA00032230"/>
    </source>
</evidence>
<dbReference type="Gene3D" id="2.60.120.260">
    <property type="entry name" value="Galactose-binding domain-like"/>
    <property type="match status" value="1"/>
</dbReference>
<dbReference type="InterPro" id="IPR006101">
    <property type="entry name" value="Glyco_hydro_2"/>
</dbReference>
<dbReference type="SUPFAM" id="SSF51445">
    <property type="entry name" value="(Trans)glycosidases"/>
    <property type="match status" value="1"/>
</dbReference>
<comment type="catalytic activity">
    <reaction evidence="1">
        <text>Hydrolysis of terminal non-reducing beta-D-galactose residues in beta-D-galactosides.</text>
        <dbReference type="EC" id="3.2.1.23"/>
    </reaction>
</comment>
<dbReference type="EC" id="3.2.1.23" evidence="3"/>
<dbReference type="SMART" id="SM01038">
    <property type="entry name" value="Bgal_small_N"/>
    <property type="match status" value="1"/>
</dbReference>
<dbReference type="EMBL" id="JAVFWO010000004">
    <property type="protein sequence ID" value="MDQ7879190.1"/>
    <property type="molecule type" value="Genomic_DNA"/>
</dbReference>
<evidence type="ECO:0000256" key="5">
    <source>
        <dbReference type="ARBA" id="ARBA00022801"/>
    </source>
</evidence>
<proteinExistence type="inferred from homology"/>
<protein>
    <recommendedName>
        <fullName evidence="4">Beta-galactosidase</fullName>
        <ecNumber evidence="3">3.2.1.23</ecNumber>
    </recommendedName>
    <alternativeName>
        <fullName evidence="7">Lactase</fullName>
    </alternativeName>
</protein>
<dbReference type="InterPro" id="IPR017853">
    <property type="entry name" value="GH"/>
</dbReference>
<dbReference type="InterPro" id="IPR036156">
    <property type="entry name" value="Beta-gal/glucu_dom_sf"/>
</dbReference>
<dbReference type="SUPFAM" id="SSF74650">
    <property type="entry name" value="Galactose mutarotase-like"/>
    <property type="match status" value="1"/>
</dbReference>
<reference evidence="10 11" key="1">
    <citation type="submission" date="2023-08" db="EMBL/GenBank/DDBJ databases">
        <title>Microbacterium psychrotolerans sp. nov., a psychrotolerant bacterium isolated from soil in Heilongjiang Province, China.</title>
        <authorList>
            <person name="An P."/>
            <person name="Zhao D."/>
            <person name="Xiang H."/>
        </authorList>
    </citation>
    <scope>NUCLEOTIDE SEQUENCE [LARGE SCALE GENOMIC DNA]</scope>
    <source>
        <strain evidence="10 11">QXD-8</strain>
    </source>
</reference>
<sequence length="1036" mass="114695">MDMQDSGLFDRAESDRYWESTAPGEGRRMPRADALSDARVLSLNGTWRFRLSPTAAGTGEDFLADDFDDAAWDEMRVPSHWVLEEFTPLAGGPARRMLGTEEGPLYTNTAYPIPLDPPHVSTENPTGDYRLVFDAPPDFGPAVLRFQGVDSCAKVWLNGDELGWSTGSRLPFEFDAPVRPGRNVLCVRVHRWSAGTYLEDQDMWWLPGIFRDVELLARPEGAVDDHFVHADFDAETGLGTLRVDASIAAVVEIPELGIRVPAGDTVTVPVEPWSADSPRLYRGTLRSTGEAVELVIGFRRVEVRDGVFTVNGRPVTFRGVNRHEHHPDTGRTLDRDTMIRDIVMMKRANIDAVRTSHYPPHPEFLRLCDEYGLWVVVEVDLETHGFIYEGWVHNPPALPEWRDALMDRLQRTVERDKNRPSVVVWSLANESMTGDGFAEMRRWLDERDTSRPVLYERDPSYRDSDFYSLMYPSLELLQQIGRREEPRGGRLSMHGMVVGEGGAAAPLPDGVTEADEDRRRALPFLLVEYAHAMGNGPGSLQDYWRIIRAHDRLCGAFVWEWIDHGFHSATDQGVPFVMHGDDVDYEPRGGRFSLHGLVFSDRTPTPGLVELAKAHEPVTVEVRQRSVCVTNNRHCADTSDLQFRWSVEAGGAVVAEGMLDVAPVPAGESLKIAVPDAATRSRVGSAPDAASDAADVVLTVEAALAADLLWAPAGHVVAWGQCVWGTRPAAGELRTVEPSGATRGSTQGGASAARPRAGSSTVDVGPGVFDTATGRLIRLGELEIDGPVLDLYRAPTENDHGQGDLNDLASVWRKTQLHRLLHRVDGLDGGEGWLRVSGRTAPRTHPHGIEWMMTWTADGDGLLLDVEADYVGPWADTPYMHRDILVPRLGLLFGLPGAAERATWFGRGPGETYVDSFEGSRVGRFERSIDDLQVPYPVPQENGNHVQTRWLEVGGRGIPTLRVDGGPTFDFTARRWTSHDLDRANKPHELSDSGRVWLNIDHAQQGLGSASVGPALPEQYRVPRERTVWSVRLAAR</sequence>
<dbReference type="InterPro" id="IPR013783">
    <property type="entry name" value="Ig-like_fold"/>
</dbReference>
<feature type="compositionally biased region" description="Basic and acidic residues" evidence="8">
    <location>
        <begin position="8"/>
        <end position="18"/>
    </location>
</feature>
<evidence type="ECO:0000259" key="9">
    <source>
        <dbReference type="SMART" id="SM01038"/>
    </source>
</evidence>
<dbReference type="PANTHER" id="PTHR46323:SF2">
    <property type="entry name" value="BETA-GALACTOSIDASE"/>
    <property type="match status" value="1"/>
</dbReference>
<evidence type="ECO:0000256" key="6">
    <source>
        <dbReference type="ARBA" id="ARBA00023295"/>
    </source>
</evidence>
<feature type="region of interest" description="Disordered" evidence="8">
    <location>
        <begin position="734"/>
        <end position="765"/>
    </location>
</feature>
<feature type="region of interest" description="Disordered" evidence="8">
    <location>
        <begin position="1"/>
        <end position="31"/>
    </location>
</feature>
<evidence type="ECO:0000313" key="11">
    <source>
        <dbReference type="Proteomes" id="UP001235133"/>
    </source>
</evidence>
<feature type="compositionally biased region" description="Low complexity" evidence="8">
    <location>
        <begin position="748"/>
        <end position="760"/>
    </location>
</feature>
<dbReference type="SUPFAM" id="SSF49785">
    <property type="entry name" value="Galactose-binding domain-like"/>
    <property type="match status" value="1"/>
</dbReference>
<evidence type="ECO:0000313" key="10">
    <source>
        <dbReference type="EMBL" id="MDQ7879190.1"/>
    </source>
</evidence>
<evidence type="ECO:0000256" key="8">
    <source>
        <dbReference type="SAM" id="MobiDB-lite"/>
    </source>
</evidence>
<dbReference type="InterPro" id="IPR011013">
    <property type="entry name" value="Gal_mutarotase_sf_dom"/>
</dbReference>
<dbReference type="Pfam" id="PF02837">
    <property type="entry name" value="Glyco_hydro_2_N"/>
    <property type="match status" value="1"/>
</dbReference>
<organism evidence="10 11">
    <name type="scientific">Microbacterium psychrotolerans</name>
    <dbReference type="NCBI Taxonomy" id="3068321"/>
    <lineage>
        <taxon>Bacteria</taxon>
        <taxon>Bacillati</taxon>
        <taxon>Actinomycetota</taxon>
        <taxon>Actinomycetes</taxon>
        <taxon>Micrococcales</taxon>
        <taxon>Microbacteriaceae</taxon>
        <taxon>Microbacterium</taxon>
    </lineage>
</organism>
<keyword evidence="5 10" id="KW-0378">Hydrolase</keyword>
<dbReference type="Gene3D" id="3.20.20.80">
    <property type="entry name" value="Glycosidases"/>
    <property type="match status" value="1"/>
</dbReference>
<dbReference type="InterPro" id="IPR023232">
    <property type="entry name" value="Glyco_hydro_2_AS"/>
</dbReference>
<dbReference type="Gene3D" id="2.70.98.10">
    <property type="match status" value="1"/>
</dbReference>
<dbReference type="Proteomes" id="UP001235133">
    <property type="component" value="Unassembled WGS sequence"/>
</dbReference>
<dbReference type="Pfam" id="PF02929">
    <property type="entry name" value="Bgal_small_N"/>
    <property type="match status" value="1"/>
</dbReference>
<dbReference type="InterPro" id="IPR014718">
    <property type="entry name" value="GH-type_carb-bd"/>
</dbReference>
<keyword evidence="11" id="KW-1185">Reference proteome</keyword>
<dbReference type="InterPro" id="IPR050347">
    <property type="entry name" value="Bact_Beta-galactosidase"/>
</dbReference>
<keyword evidence="6" id="KW-0326">Glycosidase</keyword>